<name>A0ABW0YQ93_9BACI</name>
<accession>A0ABW0YQ93</accession>
<evidence type="ECO:0000259" key="3">
    <source>
        <dbReference type="Pfam" id="PF17746"/>
    </source>
</evidence>
<protein>
    <recommendedName>
        <fullName evidence="1">Sugar fermentation stimulation protein homolog</fullName>
    </recommendedName>
</protein>
<comment type="similarity">
    <text evidence="1">Belongs to the SfsA family.</text>
</comment>
<gene>
    <name evidence="1 4" type="primary">sfsA</name>
    <name evidence="4" type="ORF">ACFPU1_12505</name>
</gene>
<dbReference type="NCBIfam" id="TIGR00230">
    <property type="entry name" value="sfsA"/>
    <property type="match status" value="1"/>
</dbReference>
<evidence type="ECO:0000259" key="2">
    <source>
        <dbReference type="Pfam" id="PF03749"/>
    </source>
</evidence>
<comment type="caution">
    <text evidence="4">The sequence shown here is derived from an EMBL/GenBank/DDBJ whole genome shotgun (WGS) entry which is preliminary data.</text>
</comment>
<organism evidence="4 5">
    <name type="scientific">Thalassorhabdus alkalitolerans</name>
    <dbReference type="NCBI Taxonomy" id="2282697"/>
    <lineage>
        <taxon>Bacteria</taxon>
        <taxon>Bacillati</taxon>
        <taxon>Bacillota</taxon>
        <taxon>Bacilli</taxon>
        <taxon>Bacillales</taxon>
        <taxon>Bacillaceae</taxon>
        <taxon>Thalassorhabdus</taxon>
    </lineage>
</organism>
<evidence type="ECO:0000313" key="5">
    <source>
        <dbReference type="Proteomes" id="UP001596142"/>
    </source>
</evidence>
<sequence>MSDKPVIYYGEPLHPAIFVERTNRFIIHCQLINKELNKPTGEVVTVHLPDPGRLKELLIPGRKVWLQYINKPARKTQWSAVLASSSEGQLVSINTTLPNRLIETALKEKKIEELCDWEFKRAEYKFGDSRWDFLLESKDNKKMLLEVKSVTLAKGERGLFPDAVTKRGARHVQELSHFQERENIETSVLFVAQRNDVMSISPADHIDPAFAKALLDAKERGVTLLGRRCILTLEHVQLGESLPVYVK</sequence>
<dbReference type="Pfam" id="PF17746">
    <property type="entry name" value="SfsA_N"/>
    <property type="match status" value="1"/>
</dbReference>
<evidence type="ECO:0000256" key="1">
    <source>
        <dbReference type="HAMAP-Rule" id="MF_00095"/>
    </source>
</evidence>
<dbReference type="HAMAP" id="MF_00095">
    <property type="entry name" value="SfsA"/>
    <property type="match status" value="1"/>
</dbReference>
<keyword evidence="5" id="KW-1185">Reference proteome</keyword>
<dbReference type="Gene3D" id="2.40.50.580">
    <property type="match status" value="1"/>
</dbReference>
<evidence type="ECO:0000313" key="4">
    <source>
        <dbReference type="EMBL" id="MFC5713606.1"/>
    </source>
</evidence>
<dbReference type="PANTHER" id="PTHR30545">
    <property type="entry name" value="SUGAR FERMENTATION STIMULATION PROTEIN A"/>
    <property type="match status" value="1"/>
</dbReference>
<dbReference type="EMBL" id="JBHSOZ010000005">
    <property type="protein sequence ID" value="MFC5713606.1"/>
    <property type="molecule type" value="Genomic_DNA"/>
</dbReference>
<dbReference type="Pfam" id="PF03749">
    <property type="entry name" value="SfsA"/>
    <property type="match status" value="1"/>
</dbReference>
<dbReference type="Gene3D" id="3.40.1350.60">
    <property type="match status" value="1"/>
</dbReference>
<dbReference type="InterPro" id="IPR005224">
    <property type="entry name" value="SfsA"/>
</dbReference>
<proteinExistence type="inferred from homology"/>
<dbReference type="RefSeq" id="WP_385941587.1">
    <property type="nucleotide sequence ID" value="NZ_JBHSOZ010000005.1"/>
</dbReference>
<feature type="domain" description="SfsA N-terminal OB" evidence="3">
    <location>
        <begin position="19"/>
        <end position="93"/>
    </location>
</feature>
<dbReference type="Proteomes" id="UP001596142">
    <property type="component" value="Unassembled WGS sequence"/>
</dbReference>
<dbReference type="CDD" id="cd22359">
    <property type="entry name" value="SfsA-like_bacterial"/>
    <property type="match status" value="1"/>
</dbReference>
<dbReference type="PANTHER" id="PTHR30545:SF2">
    <property type="entry name" value="SUGAR FERMENTATION STIMULATION PROTEIN A"/>
    <property type="match status" value="1"/>
</dbReference>
<feature type="domain" description="Sugar fermentation stimulation protein C-terminal" evidence="2">
    <location>
        <begin position="97"/>
        <end position="233"/>
    </location>
</feature>
<dbReference type="InterPro" id="IPR041465">
    <property type="entry name" value="SfsA_N"/>
</dbReference>
<reference evidence="5" key="1">
    <citation type="journal article" date="2019" name="Int. J. Syst. Evol. Microbiol.">
        <title>The Global Catalogue of Microorganisms (GCM) 10K type strain sequencing project: providing services to taxonomists for standard genome sequencing and annotation.</title>
        <authorList>
            <consortium name="The Broad Institute Genomics Platform"/>
            <consortium name="The Broad Institute Genome Sequencing Center for Infectious Disease"/>
            <person name="Wu L."/>
            <person name="Ma J."/>
        </authorList>
    </citation>
    <scope>NUCLEOTIDE SEQUENCE [LARGE SCALE GENOMIC DNA]</scope>
    <source>
        <strain evidence="5">CECT 7184</strain>
    </source>
</reference>
<dbReference type="InterPro" id="IPR040452">
    <property type="entry name" value="SfsA_C"/>
</dbReference>